<keyword evidence="5" id="KW-0539">Nucleus</keyword>
<dbReference type="GO" id="GO:0009739">
    <property type="term" value="P:response to gibberellin"/>
    <property type="evidence" value="ECO:0007669"/>
    <property type="project" value="TreeGrafter"/>
</dbReference>
<feature type="region of interest" description="Disordered" evidence="6">
    <location>
        <begin position="64"/>
        <end position="117"/>
    </location>
</feature>
<feature type="compositionally biased region" description="Polar residues" evidence="6">
    <location>
        <begin position="325"/>
        <end position="339"/>
    </location>
</feature>
<evidence type="ECO:0000256" key="2">
    <source>
        <dbReference type="ARBA" id="ARBA00023015"/>
    </source>
</evidence>
<feature type="compositionally biased region" description="Polar residues" evidence="6">
    <location>
        <begin position="7"/>
        <end position="23"/>
    </location>
</feature>
<evidence type="ECO:0000256" key="4">
    <source>
        <dbReference type="ARBA" id="ARBA00023163"/>
    </source>
</evidence>
<dbReference type="InterPro" id="IPR006447">
    <property type="entry name" value="Myb_dom_plants"/>
</dbReference>
<evidence type="ECO:0000256" key="6">
    <source>
        <dbReference type="SAM" id="MobiDB-lite"/>
    </source>
</evidence>
<dbReference type="InterPro" id="IPR017884">
    <property type="entry name" value="SANT_dom"/>
</dbReference>
<evidence type="ECO:0000256" key="1">
    <source>
        <dbReference type="ARBA" id="ARBA00004123"/>
    </source>
</evidence>
<dbReference type="CDD" id="cd00167">
    <property type="entry name" value="SANT"/>
    <property type="match status" value="1"/>
</dbReference>
<feature type="domain" description="Myb-like" evidence="7">
    <location>
        <begin position="109"/>
        <end position="161"/>
    </location>
</feature>
<proteinExistence type="predicted"/>
<dbReference type="Pfam" id="PF00249">
    <property type="entry name" value="Myb_DNA-binding"/>
    <property type="match status" value="1"/>
</dbReference>
<dbReference type="InterPro" id="IPR001005">
    <property type="entry name" value="SANT/Myb"/>
</dbReference>
<keyword evidence="11" id="KW-1185">Reference proteome</keyword>
<feature type="compositionally biased region" description="Gly residues" evidence="6">
    <location>
        <begin position="25"/>
        <end position="34"/>
    </location>
</feature>
<dbReference type="InterPro" id="IPR009057">
    <property type="entry name" value="Homeodomain-like_sf"/>
</dbReference>
<dbReference type="PROSITE" id="PS51293">
    <property type="entry name" value="SANT"/>
    <property type="match status" value="1"/>
</dbReference>
<protein>
    <submittedName>
        <fullName evidence="10">Uncharacterized protein</fullName>
    </submittedName>
</protein>
<dbReference type="InterPro" id="IPR017930">
    <property type="entry name" value="Myb_dom"/>
</dbReference>
<comment type="caution">
    <text evidence="10">The sequence shown here is derived from an EMBL/GenBank/DDBJ whole genome shotgun (WGS) entry which is preliminary data.</text>
</comment>
<name>A0AAW1GUD3_SAPOF</name>
<comment type="subcellular location">
    <subcellularLocation>
        <location evidence="1">Nucleus</location>
    </subcellularLocation>
</comment>
<dbReference type="PROSITE" id="PS50090">
    <property type="entry name" value="MYB_LIKE"/>
    <property type="match status" value="1"/>
</dbReference>
<feature type="region of interest" description="Disordered" evidence="6">
    <location>
        <begin position="320"/>
        <end position="352"/>
    </location>
</feature>
<dbReference type="Gene3D" id="1.10.10.60">
    <property type="entry name" value="Homeodomain-like"/>
    <property type="match status" value="1"/>
</dbReference>
<organism evidence="10 11">
    <name type="scientific">Saponaria officinalis</name>
    <name type="common">Common soapwort</name>
    <name type="synonym">Lychnis saponaria</name>
    <dbReference type="NCBI Taxonomy" id="3572"/>
    <lineage>
        <taxon>Eukaryota</taxon>
        <taxon>Viridiplantae</taxon>
        <taxon>Streptophyta</taxon>
        <taxon>Embryophyta</taxon>
        <taxon>Tracheophyta</taxon>
        <taxon>Spermatophyta</taxon>
        <taxon>Magnoliopsida</taxon>
        <taxon>eudicotyledons</taxon>
        <taxon>Gunneridae</taxon>
        <taxon>Pentapetalae</taxon>
        <taxon>Caryophyllales</taxon>
        <taxon>Caryophyllaceae</taxon>
        <taxon>Caryophylleae</taxon>
        <taxon>Saponaria</taxon>
    </lineage>
</organism>
<dbReference type="AlphaFoldDB" id="A0AAW1GUD3"/>
<dbReference type="GO" id="GO:0003677">
    <property type="term" value="F:DNA binding"/>
    <property type="evidence" value="ECO:0007669"/>
    <property type="project" value="UniProtKB-KW"/>
</dbReference>
<feature type="region of interest" description="Disordered" evidence="6">
    <location>
        <begin position="184"/>
        <end position="245"/>
    </location>
</feature>
<dbReference type="GO" id="GO:0006355">
    <property type="term" value="P:regulation of DNA-templated transcription"/>
    <property type="evidence" value="ECO:0007669"/>
    <property type="project" value="UniProtKB-ARBA"/>
</dbReference>
<dbReference type="PANTHER" id="PTHR44191:SF4">
    <property type="entry name" value="OS01G0187900 PROTEIN"/>
    <property type="match status" value="1"/>
</dbReference>
<reference evidence="10" key="1">
    <citation type="submission" date="2024-03" db="EMBL/GenBank/DDBJ databases">
        <title>WGS assembly of Saponaria officinalis var. Norfolk2.</title>
        <authorList>
            <person name="Jenkins J."/>
            <person name="Shu S."/>
            <person name="Grimwood J."/>
            <person name="Barry K."/>
            <person name="Goodstein D."/>
            <person name="Schmutz J."/>
            <person name="Leebens-Mack J."/>
            <person name="Osbourn A."/>
        </authorList>
    </citation>
    <scope>NUCLEOTIDE SEQUENCE [LARGE SCALE GENOMIC DNA]</scope>
    <source>
        <strain evidence="10">JIC</strain>
    </source>
</reference>
<accession>A0AAW1GUD3</accession>
<evidence type="ECO:0000259" key="8">
    <source>
        <dbReference type="PROSITE" id="PS51293"/>
    </source>
</evidence>
<keyword evidence="2" id="KW-0805">Transcription regulation</keyword>
<dbReference type="Proteomes" id="UP001443914">
    <property type="component" value="Unassembled WGS sequence"/>
</dbReference>
<dbReference type="InterPro" id="IPR052245">
    <property type="entry name" value="Plant_Stress_Dev_TF"/>
</dbReference>
<dbReference type="FunFam" id="1.10.10.60:FF:000009">
    <property type="entry name" value="transcription factor MYB1R1"/>
    <property type="match status" value="1"/>
</dbReference>
<dbReference type="SUPFAM" id="SSF46689">
    <property type="entry name" value="Homeodomain-like"/>
    <property type="match status" value="1"/>
</dbReference>
<keyword evidence="4" id="KW-0804">Transcription</keyword>
<evidence type="ECO:0000313" key="10">
    <source>
        <dbReference type="EMBL" id="KAK9666046.1"/>
    </source>
</evidence>
<feature type="domain" description="SANT" evidence="8">
    <location>
        <begin position="112"/>
        <end position="165"/>
    </location>
</feature>
<sequence length="352" mass="38350">MTRRCSHCSNNGHNSRTCPSRATTAGGGSSGGGGVKLFGVRLTDGSFMKKSASMGNLSHYYNHGSSSSAATSPVLDQPGSPPVHDPVRDGYLSDDPTHHVSCSSSNRRGERKKGKPWTEEEHRLFLVGLQKLGKGDWRGIARSYVVSRTPTQVASHAQKYFIRQSNATRRKRRSSLFDMVPDMVTEEPENLPDEQSVPPQPEPRETDNNTLPSLDLSLGTESEPMEATSTEEVKETRESQPLPSNVPLPMPAFFIPIPYPPIWQQSSVHPDDNTSHQVLKPTPVHLKEPVNVDHLMGMSQLNLSETENGLPVQPQLSLNILGPPSRQSAFHASAPANSSELKEGKSSVIPAA</sequence>
<gene>
    <name evidence="10" type="ORF">RND81_14G155900</name>
</gene>
<dbReference type="GO" id="GO:0009723">
    <property type="term" value="P:response to ethylene"/>
    <property type="evidence" value="ECO:0007669"/>
    <property type="project" value="TreeGrafter"/>
</dbReference>
<feature type="domain" description="HTH myb-type" evidence="9">
    <location>
        <begin position="109"/>
        <end position="165"/>
    </location>
</feature>
<evidence type="ECO:0000256" key="3">
    <source>
        <dbReference type="ARBA" id="ARBA00023125"/>
    </source>
</evidence>
<evidence type="ECO:0000259" key="9">
    <source>
        <dbReference type="PROSITE" id="PS51294"/>
    </source>
</evidence>
<dbReference type="NCBIfam" id="TIGR01557">
    <property type="entry name" value="myb_SHAQKYF"/>
    <property type="match status" value="1"/>
</dbReference>
<dbReference type="GO" id="GO:0005634">
    <property type="term" value="C:nucleus"/>
    <property type="evidence" value="ECO:0007669"/>
    <property type="project" value="UniProtKB-SubCell"/>
</dbReference>
<dbReference type="SMART" id="SM00717">
    <property type="entry name" value="SANT"/>
    <property type="match status" value="1"/>
</dbReference>
<dbReference type="PROSITE" id="PS51294">
    <property type="entry name" value="HTH_MYB"/>
    <property type="match status" value="1"/>
</dbReference>
<dbReference type="EMBL" id="JBDFQZ010000014">
    <property type="protein sequence ID" value="KAK9666046.1"/>
    <property type="molecule type" value="Genomic_DNA"/>
</dbReference>
<dbReference type="PANTHER" id="PTHR44191">
    <property type="entry name" value="TRANSCRIPTION FACTOR KUA1"/>
    <property type="match status" value="1"/>
</dbReference>
<evidence type="ECO:0000256" key="5">
    <source>
        <dbReference type="ARBA" id="ARBA00023242"/>
    </source>
</evidence>
<evidence type="ECO:0000259" key="7">
    <source>
        <dbReference type="PROSITE" id="PS50090"/>
    </source>
</evidence>
<evidence type="ECO:0000313" key="11">
    <source>
        <dbReference type="Proteomes" id="UP001443914"/>
    </source>
</evidence>
<feature type="region of interest" description="Disordered" evidence="6">
    <location>
        <begin position="1"/>
        <end position="34"/>
    </location>
</feature>
<keyword evidence="3" id="KW-0238">DNA-binding</keyword>